<dbReference type="PANTHER" id="PTHR43280:SF2">
    <property type="entry name" value="HTH-TYPE TRANSCRIPTIONAL REGULATOR EXSA"/>
    <property type="match status" value="1"/>
</dbReference>
<dbReference type="PROSITE" id="PS00041">
    <property type="entry name" value="HTH_ARAC_FAMILY_1"/>
    <property type="match status" value="1"/>
</dbReference>
<dbReference type="PROSITE" id="PS01124">
    <property type="entry name" value="HTH_ARAC_FAMILY_2"/>
    <property type="match status" value="1"/>
</dbReference>
<keyword evidence="2" id="KW-0238">DNA-binding</keyword>
<sequence length="178" mass="20321">ILLTARTAEEQKLEGFETGANDYITKPFNFEILQSRIKNLISQQESFHKAFQKHFDIKASDIQITSLDEKLIQNAIKVVEAQISNPDFSVEDLSQELGMSRVHLYKKLLSLTGKSPIEFIRTIRLQRAAQLLEKSQLTVAEVAYQVGFNNPKYFTKYFKDQFSVLPSAYAGKRLPTTS</sequence>
<feature type="non-terminal residue" evidence="7">
    <location>
        <position position="1"/>
    </location>
</feature>
<accession>A0ABS5VYS4</accession>
<reference evidence="7 8" key="1">
    <citation type="submission" date="2021-05" db="EMBL/GenBank/DDBJ databases">
        <title>A Polyphasic approach of four new species of the genus Ohtaekwangia: Ohtaekwangia histidinii sp. nov., Ohtaekwangia cretensis sp. nov., Ohtaekwangia indiensis sp. nov., Ohtaekwangia reichenbachii sp. nov. from diverse environment.</title>
        <authorList>
            <person name="Octaviana S."/>
        </authorList>
    </citation>
    <scope>NUCLEOTIDE SEQUENCE [LARGE SCALE GENOMIC DNA]</scope>
    <source>
        <strain evidence="7 8">PWU20</strain>
    </source>
</reference>
<protein>
    <submittedName>
        <fullName evidence="7">Helix-turn-helix domain-containing protein</fullName>
    </submittedName>
</protein>
<evidence type="ECO:0000256" key="4">
    <source>
        <dbReference type="PROSITE-ProRule" id="PRU00169"/>
    </source>
</evidence>
<dbReference type="InterPro" id="IPR011006">
    <property type="entry name" value="CheY-like_superfamily"/>
</dbReference>
<dbReference type="PRINTS" id="PR00032">
    <property type="entry name" value="HTHARAC"/>
</dbReference>
<dbReference type="Gene3D" id="1.10.10.60">
    <property type="entry name" value="Homeodomain-like"/>
    <property type="match status" value="2"/>
</dbReference>
<keyword evidence="1" id="KW-0805">Transcription regulation</keyword>
<proteinExistence type="predicted"/>
<dbReference type="PANTHER" id="PTHR43280">
    <property type="entry name" value="ARAC-FAMILY TRANSCRIPTIONAL REGULATOR"/>
    <property type="match status" value="1"/>
</dbReference>
<evidence type="ECO:0000256" key="2">
    <source>
        <dbReference type="ARBA" id="ARBA00023125"/>
    </source>
</evidence>
<keyword evidence="8" id="KW-1185">Reference proteome</keyword>
<dbReference type="SUPFAM" id="SSF46689">
    <property type="entry name" value="Homeodomain-like"/>
    <property type="match status" value="1"/>
</dbReference>
<gene>
    <name evidence="7" type="ORF">KK060_25020</name>
</gene>
<feature type="domain" description="HTH araC/xylS-type" evidence="5">
    <location>
        <begin position="73"/>
        <end position="172"/>
    </location>
</feature>
<dbReference type="Proteomes" id="UP000772618">
    <property type="component" value="Unassembled WGS sequence"/>
</dbReference>
<evidence type="ECO:0000313" key="7">
    <source>
        <dbReference type="EMBL" id="MBT1706560.1"/>
    </source>
</evidence>
<evidence type="ECO:0000313" key="8">
    <source>
        <dbReference type="Proteomes" id="UP000772618"/>
    </source>
</evidence>
<dbReference type="InterPro" id="IPR020449">
    <property type="entry name" value="Tscrpt_reg_AraC-type_HTH"/>
</dbReference>
<evidence type="ECO:0000259" key="6">
    <source>
        <dbReference type="PROSITE" id="PS50110"/>
    </source>
</evidence>
<feature type="domain" description="Response regulatory" evidence="6">
    <location>
        <begin position="1"/>
        <end position="41"/>
    </location>
</feature>
<evidence type="ECO:0000256" key="1">
    <source>
        <dbReference type="ARBA" id="ARBA00023015"/>
    </source>
</evidence>
<dbReference type="InterPro" id="IPR018062">
    <property type="entry name" value="HTH_AraC-typ_CS"/>
</dbReference>
<dbReference type="InterPro" id="IPR009057">
    <property type="entry name" value="Homeodomain-like_sf"/>
</dbReference>
<dbReference type="RefSeq" id="WP_254158005.1">
    <property type="nucleotide sequence ID" value="NZ_JAHESD010000155.1"/>
</dbReference>
<evidence type="ECO:0000256" key="3">
    <source>
        <dbReference type="ARBA" id="ARBA00023163"/>
    </source>
</evidence>
<comment type="caution">
    <text evidence="4">Lacks conserved residue(s) required for the propagation of feature annotation.</text>
</comment>
<dbReference type="EMBL" id="JAHESD010000155">
    <property type="protein sequence ID" value="MBT1706560.1"/>
    <property type="molecule type" value="Genomic_DNA"/>
</dbReference>
<dbReference type="SUPFAM" id="SSF52172">
    <property type="entry name" value="CheY-like"/>
    <property type="match status" value="1"/>
</dbReference>
<comment type="caution">
    <text evidence="7">The sequence shown here is derived from an EMBL/GenBank/DDBJ whole genome shotgun (WGS) entry which is preliminary data.</text>
</comment>
<evidence type="ECO:0000259" key="5">
    <source>
        <dbReference type="PROSITE" id="PS01124"/>
    </source>
</evidence>
<dbReference type="InterPro" id="IPR018060">
    <property type="entry name" value="HTH_AraC"/>
</dbReference>
<dbReference type="PROSITE" id="PS50110">
    <property type="entry name" value="RESPONSE_REGULATORY"/>
    <property type="match status" value="1"/>
</dbReference>
<keyword evidence="3" id="KW-0804">Transcription</keyword>
<dbReference type="InterPro" id="IPR001789">
    <property type="entry name" value="Sig_transdc_resp-reg_receiver"/>
</dbReference>
<organism evidence="7 8">
    <name type="scientific">Chryseosolibacter indicus</name>
    <dbReference type="NCBI Taxonomy" id="2782351"/>
    <lineage>
        <taxon>Bacteria</taxon>
        <taxon>Pseudomonadati</taxon>
        <taxon>Bacteroidota</taxon>
        <taxon>Cytophagia</taxon>
        <taxon>Cytophagales</taxon>
        <taxon>Chryseotaleaceae</taxon>
        <taxon>Chryseosolibacter</taxon>
    </lineage>
</organism>
<name>A0ABS5VYS4_9BACT</name>
<dbReference type="Gene3D" id="6.10.250.690">
    <property type="match status" value="1"/>
</dbReference>
<dbReference type="SMART" id="SM00342">
    <property type="entry name" value="HTH_ARAC"/>
    <property type="match status" value="1"/>
</dbReference>
<dbReference type="Pfam" id="PF12833">
    <property type="entry name" value="HTH_18"/>
    <property type="match status" value="1"/>
</dbReference>